<dbReference type="EMBL" id="LFZO01000271">
    <property type="protein sequence ID" value="KXT10264.1"/>
    <property type="molecule type" value="Genomic_DNA"/>
</dbReference>
<feature type="region of interest" description="Disordered" evidence="1">
    <location>
        <begin position="15"/>
        <end position="115"/>
    </location>
</feature>
<keyword evidence="2" id="KW-0732">Signal</keyword>
<proteinExistence type="predicted"/>
<feature type="signal peptide" evidence="2">
    <location>
        <begin position="1"/>
        <end position="18"/>
    </location>
</feature>
<evidence type="ECO:0000313" key="3">
    <source>
        <dbReference type="EMBL" id="KXT10264.1"/>
    </source>
</evidence>
<dbReference type="OrthoDB" id="2250022at2759"/>
<evidence type="ECO:0000256" key="2">
    <source>
        <dbReference type="SAM" id="SignalP"/>
    </source>
</evidence>
<dbReference type="AlphaFoldDB" id="A0A139I6F4"/>
<feature type="compositionally biased region" description="Pro residues" evidence="1">
    <location>
        <begin position="37"/>
        <end position="90"/>
    </location>
</feature>
<evidence type="ECO:0000313" key="4">
    <source>
        <dbReference type="Proteomes" id="UP000073492"/>
    </source>
</evidence>
<sequence length="185" mass="17714">MKASTVLAVFATALLSNATPTPENDGADGGPLSYGDPTPPPPEPISSYGPPPTYGVPPPPPGPVPFPPGPAGYPPPPPPGPFPFPPPPGPWGGSSTGGSASATSTSTSTGGGVSGNTNPCGNNQVASCCNGANSASGGLLGPLLGGACGIIGEHPCSQGGSACCTTTQSGLINLALPCKLFDSLL</sequence>
<organism evidence="3 4">
    <name type="scientific">Pseudocercospora musae</name>
    <dbReference type="NCBI Taxonomy" id="113226"/>
    <lineage>
        <taxon>Eukaryota</taxon>
        <taxon>Fungi</taxon>
        <taxon>Dikarya</taxon>
        <taxon>Ascomycota</taxon>
        <taxon>Pezizomycotina</taxon>
        <taxon>Dothideomycetes</taxon>
        <taxon>Dothideomycetidae</taxon>
        <taxon>Mycosphaerellales</taxon>
        <taxon>Mycosphaerellaceae</taxon>
        <taxon>Pseudocercospora</taxon>
    </lineage>
</organism>
<gene>
    <name evidence="3" type="ORF">AC579_6615</name>
</gene>
<evidence type="ECO:0008006" key="5">
    <source>
        <dbReference type="Google" id="ProtNLM"/>
    </source>
</evidence>
<protein>
    <recommendedName>
        <fullName evidence="5">Hydrophobin</fullName>
    </recommendedName>
</protein>
<reference evidence="3 4" key="1">
    <citation type="submission" date="2015-07" db="EMBL/GenBank/DDBJ databases">
        <title>Comparative genomics of the Sigatoka disease complex on banana suggests a link between parallel evolutionary changes in Pseudocercospora fijiensis and Pseudocercospora eumusae and increased virulence on the banana host.</title>
        <authorList>
            <person name="Chang T.-C."/>
            <person name="Salvucci A."/>
            <person name="Crous P.W."/>
            <person name="Stergiopoulos I."/>
        </authorList>
    </citation>
    <scope>NUCLEOTIDE SEQUENCE [LARGE SCALE GENOMIC DNA]</scope>
    <source>
        <strain evidence="3 4">CBS 116634</strain>
    </source>
</reference>
<evidence type="ECO:0000256" key="1">
    <source>
        <dbReference type="SAM" id="MobiDB-lite"/>
    </source>
</evidence>
<name>A0A139I6F4_9PEZI</name>
<accession>A0A139I6F4</accession>
<feature type="chain" id="PRO_5007297179" description="Hydrophobin" evidence="2">
    <location>
        <begin position="19"/>
        <end position="185"/>
    </location>
</feature>
<dbReference type="Proteomes" id="UP000073492">
    <property type="component" value="Unassembled WGS sequence"/>
</dbReference>
<feature type="compositionally biased region" description="Low complexity" evidence="1">
    <location>
        <begin position="97"/>
        <end position="108"/>
    </location>
</feature>
<keyword evidence="4" id="KW-1185">Reference proteome</keyword>
<comment type="caution">
    <text evidence="3">The sequence shown here is derived from an EMBL/GenBank/DDBJ whole genome shotgun (WGS) entry which is preliminary data.</text>
</comment>